<dbReference type="EMBL" id="QEXV01000001">
    <property type="protein sequence ID" value="PWE18540.1"/>
    <property type="molecule type" value="Genomic_DNA"/>
</dbReference>
<dbReference type="Pfam" id="PF13563">
    <property type="entry name" value="2_5_RNA_ligase2"/>
    <property type="match status" value="1"/>
</dbReference>
<dbReference type="InterPro" id="IPR004175">
    <property type="entry name" value="RNA_CPDase"/>
</dbReference>
<comment type="function">
    <text evidence="2">Hydrolyzes RNA 2',3'-cyclic phosphodiester to an RNA 2'-phosphomonoester.</text>
</comment>
<dbReference type="PANTHER" id="PTHR35561:SF1">
    <property type="entry name" value="RNA 2',3'-CYCLIC PHOSPHODIESTERASE"/>
    <property type="match status" value="1"/>
</dbReference>
<dbReference type="Gene3D" id="3.90.1140.10">
    <property type="entry name" value="Cyclic phosphodiesterase"/>
    <property type="match status" value="1"/>
</dbReference>
<keyword evidence="4" id="KW-1185">Reference proteome</keyword>
<dbReference type="HAMAP" id="MF_01940">
    <property type="entry name" value="RNA_CPDase"/>
    <property type="match status" value="1"/>
</dbReference>
<comment type="caution">
    <text evidence="3">The sequence shown here is derived from an EMBL/GenBank/DDBJ whole genome shotgun (WGS) entry which is preliminary data.</text>
</comment>
<evidence type="ECO:0000313" key="4">
    <source>
        <dbReference type="Proteomes" id="UP000245168"/>
    </source>
</evidence>
<reference evidence="4" key="1">
    <citation type="submission" date="2018-05" db="EMBL/GenBank/DDBJ databases">
        <authorList>
            <person name="Liu B.-T."/>
        </authorList>
    </citation>
    <scope>NUCLEOTIDE SEQUENCE [LARGE SCALE GENOMIC DNA]</scope>
    <source>
        <strain evidence="4">WD6-1</strain>
    </source>
</reference>
<feature type="active site" description="Proton acceptor" evidence="2">
    <location>
        <position position="133"/>
    </location>
</feature>
<dbReference type="NCBIfam" id="TIGR02258">
    <property type="entry name" value="2_5_ligase"/>
    <property type="match status" value="1"/>
</dbReference>
<comment type="similarity">
    <text evidence="2">Belongs to the 2H phosphoesterase superfamily. ThpR family.</text>
</comment>
<evidence type="ECO:0000313" key="3">
    <source>
        <dbReference type="EMBL" id="PWE18540.1"/>
    </source>
</evidence>
<feature type="active site" description="Proton donor" evidence="2">
    <location>
        <position position="50"/>
    </location>
</feature>
<gene>
    <name evidence="3" type="primary">thpR</name>
    <name evidence="3" type="ORF">DDZ18_02750</name>
</gene>
<dbReference type="PANTHER" id="PTHR35561">
    <property type="entry name" value="RNA 2',3'-CYCLIC PHOSPHODIESTERASE"/>
    <property type="match status" value="1"/>
</dbReference>
<dbReference type="GO" id="GO:0008664">
    <property type="term" value="F:RNA 2',3'-cyclic 3'-phosphodiesterase activity"/>
    <property type="evidence" value="ECO:0007669"/>
    <property type="project" value="UniProtKB-EC"/>
</dbReference>
<evidence type="ECO:0000256" key="1">
    <source>
        <dbReference type="ARBA" id="ARBA00022801"/>
    </source>
</evidence>
<organism evidence="3 4">
    <name type="scientific">Marinicauda salina</name>
    <dbReference type="NCBI Taxonomy" id="2135793"/>
    <lineage>
        <taxon>Bacteria</taxon>
        <taxon>Pseudomonadati</taxon>
        <taxon>Pseudomonadota</taxon>
        <taxon>Alphaproteobacteria</taxon>
        <taxon>Maricaulales</taxon>
        <taxon>Maricaulaceae</taxon>
        <taxon>Marinicauda</taxon>
    </lineage>
</organism>
<feature type="short sequence motif" description="HXTX 2" evidence="2">
    <location>
        <begin position="133"/>
        <end position="136"/>
    </location>
</feature>
<dbReference type="Proteomes" id="UP000245168">
    <property type="component" value="Unassembled WGS sequence"/>
</dbReference>
<comment type="catalytic activity">
    <reaction evidence="2">
        <text>a 3'-end 2',3'-cyclophospho-ribonucleotide-RNA + H2O = a 3'-end 2'-phospho-ribonucleotide-RNA + H(+)</text>
        <dbReference type="Rhea" id="RHEA:11828"/>
        <dbReference type="Rhea" id="RHEA-COMP:10464"/>
        <dbReference type="Rhea" id="RHEA-COMP:17353"/>
        <dbReference type="ChEBI" id="CHEBI:15377"/>
        <dbReference type="ChEBI" id="CHEBI:15378"/>
        <dbReference type="ChEBI" id="CHEBI:83064"/>
        <dbReference type="ChEBI" id="CHEBI:173113"/>
        <dbReference type="EC" id="3.1.4.58"/>
    </reaction>
</comment>
<accession>A0A2U2BX28</accession>
<keyword evidence="1 2" id="KW-0378">Hydrolase</keyword>
<proteinExistence type="inferred from homology"/>
<dbReference type="GO" id="GO:0004113">
    <property type="term" value="F:2',3'-cyclic-nucleotide 3'-phosphodiesterase activity"/>
    <property type="evidence" value="ECO:0007669"/>
    <property type="project" value="InterPro"/>
</dbReference>
<dbReference type="InterPro" id="IPR009097">
    <property type="entry name" value="Cyclic_Pdiesterase"/>
</dbReference>
<dbReference type="EC" id="3.1.4.58" evidence="2"/>
<evidence type="ECO:0000256" key="2">
    <source>
        <dbReference type="HAMAP-Rule" id="MF_01940"/>
    </source>
</evidence>
<dbReference type="SUPFAM" id="SSF55144">
    <property type="entry name" value="LigT-like"/>
    <property type="match status" value="1"/>
</dbReference>
<name>A0A2U2BX28_9PROT</name>
<protein>
    <recommendedName>
        <fullName evidence="2">RNA 2',3'-cyclic phosphodiesterase</fullName>
        <shortName evidence="2">RNA 2',3'-CPDase</shortName>
        <ecNumber evidence="2">3.1.4.58</ecNumber>
    </recommendedName>
</protein>
<feature type="short sequence motif" description="HXTX 1" evidence="2">
    <location>
        <begin position="50"/>
        <end position="53"/>
    </location>
</feature>
<dbReference type="AlphaFoldDB" id="A0A2U2BX28"/>
<sequence>MTDPARPCLFASMSLRVFAALPLPPEIVERVLPLMKGVPGAKWRPPENLHITLAFYGELDEDVIEELDLELGRIAIPPFELRLEGTGHFGKAEPSALWLGVSENPLLLDLARRCAKAGQRAGAPPDKRNYHAHVTIAYLGETDFVRLQKFEKRLNLYRSEPFVADRFHLYSSRQRKPGKANVYEVEAEYPLLA</sequence>